<gene>
    <name evidence="1" type="ORF">L2A60_13820</name>
</gene>
<protein>
    <submittedName>
        <fullName evidence="1">Uncharacterized protein</fullName>
    </submittedName>
</protein>
<keyword evidence="2" id="KW-1185">Reference proteome</keyword>
<comment type="caution">
    <text evidence="1">The sequence shown here is derived from an EMBL/GenBank/DDBJ whole genome shotgun (WGS) entry which is preliminary data.</text>
</comment>
<sequence length="97" mass="10387">MRDAVTALTRHVGGVPSEVQRALIHRAAVLALRLALMDAKTADGIMPERDTREYLAWNNSYVRTLRQLGLKGAAQRGPDLASYLASKTAASQPSAGA</sequence>
<evidence type="ECO:0000313" key="1">
    <source>
        <dbReference type="EMBL" id="MCF3947757.1"/>
    </source>
</evidence>
<proteinExistence type="predicted"/>
<accession>A0ABS9E279</accession>
<dbReference type="EMBL" id="JAKGBZ010000030">
    <property type="protein sequence ID" value="MCF3947757.1"/>
    <property type="molecule type" value="Genomic_DNA"/>
</dbReference>
<reference evidence="1 2" key="1">
    <citation type="submission" date="2022-01" db="EMBL/GenBank/DDBJ databases">
        <authorList>
            <person name="Won M."/>
            <person name="Kim S.-J."/>
            <person name="Kwon S.-W."/>
        </authorList>
    </citation>
    <scope>NUCLEOTIDE SEQUENCE [LARGE SCALE GENOMIC DNA]</scope>
    <source>
        <strain evidence="1 2">KCTC 23505</strain>
    </source>
</reference>
<dbReference type="RefSeq" id="WP_235705029.1">
    <property type="nucleotide sequence ID" value="NZ_JAKGBZ010000030.1"/>
</dbReference>
<dbReference type="Proteomes" id="UP001521209">
    <property type="component" value="Unassembled WGS sequence"/>
</dbReference>
<organism evidence="1 2">
    <name type="scientific">Acidiphilium iwatense</name>
    <dbReference type="NCBI Taxonomy" id="768198"/>
    <lineage>
        <taxon>Bacteria</taxon>
        <taxon>Pseudomonadati</taxon>
        <taxon>Pseudomonadota</taxon>
        <taxon>Alphaproteobacteria</taxon>
        <taxon>Acetobacterales</taxon>
        <taxon>Acidocellaceae</taxon>
        <taxon>Acidiphilium</taxon>
    </lineage>
</organism>
<evidence type="ECO:0000313" key="2">
    <source>
        <dbReference type="Proteomes" id="UP001521209"/>
    </source>
</evidence>
<name>A0ABS9E279_9PROT</name>